<evidence type="ECO:0000313" key="2">
    <source>
        <dbReference type="Proteomes" id="UP000198460"/>
    </source>
</evidence>
<gene>
    <name evidence="1" type="ORF">BSIN_4767</name>
</gene>
<accession>A0A238H9V9</accession>
<proteinExistence type="predicted"/>
<reference evidence="1 2" key="1">
    <citation type="submission" date="2017-04" db="EMBL/GenBank/DDBJ databases">
        <authorList>
            <person name="Afonso C.L."/>
            <person name="Miller P.J."/>
            <person name="Scott M.A."/>
            <person name="Spackman E."/>
            <person name="Goraichik I."/>
            <person name="Dimitrov K.M."/>
            <person name="Suarez D.L."/>
            <person name="Swayne D.E."/>
        </authorList>
    </citation>
    <scope>NUCLEOTIDE SEQUENCE [LARGE SCALE GENOMIC DNA]</scope>
    <source>
        <strain evidence="1">LMG 28154</strain>
    </source>
</reference>
<evidence type="ECO:0000313" key="1">
    <source>
        <dbReference type="EMBL" id="SMG02008.1"/>
    </source>
</evidence>
<name>A0A238H9V9_9BURK</name>
<sequence>MPCASSAAARWRDTLRPHIALPQKRRDTPHYLEPPAATMRRATFAPCSSPI</sequence>
<protein>
    <submittedName>
        <fullName evidence="1">Uncharacterized protein</fullName>
    </submittedName>
</protein>
<dbReference type="AlphaFoldDB" id="A0A238H9V9"/>
<dbReference type="EMBL" id="FXAN01000086">
    <property type="protein sequence ID" value="SMG02008.1"/>
    <property type="molecule type" value="Genomic_DNA"/>
</dbReference>
<dbReference type="Proteomes" id="UP000198460">
    <property type="component" value="Unassembled WGS sequence"/>
</dbReference>
<organism evidence="1 2">
    <name type="scientific">Burkholderia singularis</name>
    <dbReference type="NCBI Taxonomy" id="1503053"/>
    <lineage>
        <taxon>Bacteria</taxon>
        <taxon>Pseudomonadati</taxon>
        <taxon>Pseudomonadota</taxon>
        <taxon>Betaproteobacteria</taxon>
        <taxon>Burkholderiales</taxon>
        <taxon>Burkholderiaceae</taxon>
        <taxon>Burkholderia</taxon>
        <taxon>pseudomallei group</taxon>
    </lineage>
</organism>